<evidence type="ECO:0000313" key="2">
    <source>
        <dbReference type="Proteomes" id="UP000189670"/>
    </source>
</evidence>
<reference evidence="2" key="1">
    <citation type="submission" date="2012-11" db="EMBL/GenBank/DDBJ databases">
        <authorList>
            <person name="Lucero-Rivera Y.E."/>
            <person name="Tovar-Ramirez D."/>
        </authorList>
    </citation>
    <scope>NUCLEOTIDE SEQUENCE [LARGE SCALE GENOMIC DNA]</scope>
    <source>
        <strain evidence="2">Araruama</strain>
    </source>
</reference>
<proteinExistence type="predicted"/>
<protein>
    <submittedName>
        <fullName evidence="1">Uncharacterized protein</fullName>
    </submittedName>
</protein>
<accession>A0A1V1P7T7</accession>
<gene>
    <name evidence="1" type="ORF">OMM_08435</name>
</gene>
<sequence>MKVLAPFTVPPSTPKEKLTELGREWKAHIQESYSTDEHNDAINVIGLFVMNRFRDLSREEIISMFHFDILNTVAGQQIYKEAWNEAWKEAREQTWKEAGDYIRKTLQESMGESPENIEKRIAQFFFNK</sequence>
<evidence type="ECO:0000313" key="1">
    <source>
        <dbReference type="EMBL" id="ETR70952.1"/>
    </source>
</evidence>
<dbReference type="AlphaFoldDB" id="A0A1V1P7T7"/>
<organism evidence="1 2">
    <name type="scientific">Candidatus Magnetoglobus multicellularis str. Araruama</name>
    <dbReference type="NCBI Taxonomy" id="890399"/>
    <lineage>
        <taxon>Bacteria</taxon>
        <taxon>Pseudomonadati</taxon>
        <taxon>Thermodesulfobacteriota</taxon>
        <taxon>Desulfobacteria</taxon>
        <taxon>Desulfobacterales</taxon>
        <taxon>Desulfobacteraceae</taxon>
        <taxon>Candidatus Magnetoglobus</taxon>
    </lineage>
</organism>
<name>A0A1V1P7T7_9BACT</name>
<dbReference type="EMBL" id="ATBP01000342">
    <property type="protein sequence ID" value="ETR70952.1"/>
    <property type="molecule type" value="Genomic_DNA"/>
</dbReference>
<comment type="caution">
    <text evidence="1">The sequence shown here is derived from an EMBL/GenBank/DDBJ whole genome shotgun (WGS) entry which is preliminary data.</text>
</comment>
<dbReference type="Proteomes" id="UP000189670">
    <property type="component" value="Unassembled WGS sequence"/>
</dbReference>